<evidence type="ECO:0000313" key="1">
    <source>
        <dbReference type="EMBL" id="KOM56532.1"/>
    </source>
</evidence>
<accession>A0A0L9VNR9</accession>
<protein>
    <submittedName>
        <fullName evidence="1">Uncharacterized protein</fullName>
    </submittedName>
</protein>
<sequence length="211" mass="23096">MVDVAIVSKVKVVSIAPQNVLVTQPLLHVVVAAVVLELPFPSQVLACPQAKFRDILKRRTLSEFSLGDRPPLAGRVTRRASDLLSLGDWCWLAGRGAPTGWATRSFWLVSKVNVVSVAPQNVFVAQPLLHVVVAAMVLELPFPSKMLVCPQAKFQELSGLRIEVIVGRIRIFTLGRSFTTDPDGEALLEEALEEENLEDANLVEVEVKAEP</sequence>
<dbReference type="Proteomes" id="UP000053144">
    <property type="component" value="Chromosome 10"/>
</dbReference>
<gene>
    <name evidence="1" type="ORF">LR48_Vigan10g242400</name>
</gene>
<evidence type="ECO:0000313" key="2">
    <source>
        <dbReference type="Proteomes" id="UP000053144"/>
    </source>
</evidence>
<name>A0A0L9VNR9_PHAAN</name>
<dbReference type="AlphaFoldDB" id="A0A0L9VNR9"/>
<dbReference type="EMBL" id="CM003380">
    <property type="protein sequence ID" value="KOM56532.1"/>
    <property type="molecule type" value="Genomic_DNA"/>
</dbReference>
<organism evidence="1 2">
    <name type="scientific">Phaseolus angularis</name>
    <name type="common">Azuki bean</name>
    <name type="synonym">Vigna angularis</name>
    <dbReference type="NCBI Taxonomy" id="3914"/>
    <lineage>
        <taxon>Eukaryota</taxon>
        <taxon>Viridiplantae</taxon>
        <taxon>Streptophyta</taxon>
        <taxon>Embryophyta</taxon>
        <taxon>Tracheophyta</taxon>
        <taxon>Spermatophyta</taxon>
        <taxon>Magnoliopsida</taxon>
        <taxon>eudicotyledons</taxon>
        <taxon>Gunneridae</taxon>
        <taxon>Pentapetalae</taxon>
        <taxon>rosids</taxon>
        <taxon>fabids</taxon>
        <taxon>Fabales</taxon>
        <taxon>Fabaceae</taxon>
        <taxon>Papilionoideae</taxon>
        <taxon>50 kb inversion clade</taxon>
        <taxon>NPAAA clade</taxon>
        <taxon>indigoferoid/millettioid clade</taxon>
        <taxon>Phaseoleae</taxon>
        <taxon>Vigna</taxon>
    </lineage>
</organism>
<dbReference type="Gramene" id="KOM56532">
    <property type="protein sequence ID" value="KOM56532"/>
    <property type="gene ID" value="LR48_Vigan10g242400"/>
</dbReference>
<proteinExistence type="predicted"/>
<reference evidence="2" key="1">
    <citation type="journal article" date="2015" name="Proc. Natl. Acad. Sci. U.S.A.">
        <title>Genome sequencing of adzuki bean (Vigna angularis) provides insight into high starch and low fat accumulation and domestication.</title>
        <authorList>
            <person name="Yang K."/>
            <person name="Tian Z."/>
            <person name="Chen C."/>
            <person name="Luo L."/>
            <person name="Zhao B."/>
            <person name="Wang Z."/>
            <person name="Yu L."/>
            <person name="Li Y."/>
            <person name="Sun Y."/>
            <person name="Li W."/>
            <person name="Chen Y."/>
            <person name="Li Y."/>
            <person name="Zhang Y."/>
            <person name="Ai D."/>
            <person name="Zhao J."/>
            <person name="Shang C."/>
            <person name="Ma Y."/>
            <person name="Wu B."/>
            <person name="Wang M."/>
            <person name="Gao L."/>
            <person name="Sun D."/>
            <person name="Zhang P."/>
            <person name="Guo F."/>
            <person name="Wang W."/>
            <person name="Li Y."/>
            <person name="Wang J."/>
            <person name="Varshney R.K."/>
            <person name="Wang J."/>
            <person name="Ling H.Q."/>
            <person name="Wan P."/>
        </authorList>
    </citation>
    <scope>NUCLEOTIDE SEQUENCE</scope>
    <source>
        <strain evidence="2">cv. Jingnong 6</strain>
    </source>
</reference>